<dbReference type="Proteomes" id="UP000765509">
    <property type="component" value="Unassembled WGS sequence"/>
</dbReference>
<reference evidence="2" key="1">
    <citation type="submission" date="2021-03" db="EMBL/GenBank/DDBJ databases">
        <title>Draft genome sequence of rust myrtle Austropuccinia psidii MF-1, a brazilian biotype.</title>
        <authorList>
            <person name="Quecine M.C."/>
            <person name="Pachon D.M.R."/>
            <person name="Bonatelli M.L."/>
            <person name="Correr F.H."/>
            <person name="Franceschini L.M."/>
            <person name="Leite T.F."/>
            <person name="Margarido G.R.A."/>
            <person name="Almeida C.A."/>
            <person name="Ferrarezi J.A."/>
            <person name="Labate C.A."/>
        </authorList>
    </citation>
    <scope>NUCLEOTIDE SEQUENCE</scope>
    <source>
        <strain evidence="2">MF-1</strain>
    </source>
</reference>
<keyword evidence="3" id="KW-1185">Reference proteome</keyword>
<accession>A0A9Q3DU36</accession>
<dbReference type="AlphaFoldDB" id="A0A9Q3DU36"/>
<dbReference type="EMBL" id="AVOT02020902">
    <property type="protein sequence ID" value="MBW0509359.1"/>
    <property type="molecule type" value="Genomic_DNA"/>
</dbReference>
<evidence type="ECO:0000313" key="3">
    <source>
        <dbReference type="Proteomes" id="UP000765509"/>
    </source>
</evidence>
<proteinExistence type="predicted"/>
<feature type="region of interest" description="Disordered" evidence="1">
    <location>
        <begin position="49"/>
        <end position="81"/>
    </location>
</feature>
<evidence type="ECO:0000256" key="1">
    <source>
        <dbReference type="SAM" id="MobiDB-lite"/>
    </source>
</evidence>
<evidence type="ECO:0000313" key="2">
    <source>
        <dbReference type="EMBL" id="MBW0509359.1"/>
    </source>
</evidence>
<organism evidence="2 3">
    <name type="scientific">Austropuccinia psidii MF-1</name>
    <dbReference type="NCBI Taxonomy" id="1389203"/>
    <lineage>
        <taxon>Eukaryota</taxon>
        <taxon>Fungi</taxon>
        <taxon>Dikarya</taxon>
        <taxon>Basidiomycota</taxon>
        <taxon>Pucciniomycotina</taxon>
        <taxon>Pucciniomycetes</taxon>
        <taxon>Pucciniales</taxon>
        <taxon>Sphaerophragmiaceae</taxon>
        <taxon>Austropuccinia</taxon>
    </lineage>
</organism>
<comment type="caution">
    <text evidence="2">The sequence shown here is derived from an EMBL/GenBank/DDBJ whole genome shotgun (WGS) entry which is preliminary data.</text>
</comment>
<protein>
    <submittedName>
        <fullName evidence="2">Uncharacterized protein</fullName>
    </submittedName>
</protein>
<name>A0A9Q3DU36_9BASI</name>
<gene>
    <name evidence="2" type="ORF">O181_049074</name>
</gene>
<sequence length="201" mass="23576">MTNLKNKPEVKETYKDRGIEARKNKVVYHNCVAKDHYANNFTETKEKIYEIDEGSEEEPVGKRSDSDRIRNGIREDPQSESQQIEAYIMECNEENSLDIQDIELNSGMPQVTSEKELCKHTLDEQTFLVKTKKGMGFIHGTPTKLTVHIERFSKSMIIDKGDSFSIVEKKYLREKFLKWDEELLPKEKETSKLHQEEFIPW</sequence>
<feature type="compositionally biased region" description="Basic and acidic residues" evidence="1">
    <location>
        <begin position="59"/>
        <end position="77"/>
    </location>
</feature>